<proteinExistence type="predicted"/>
<evidence type="ECO:0000313" key="1">
    <source>
        <dbReference type="EMBL" id="CAH9103366.1"/>
    </source>
</evidence>
<reference evidence="1" key="1">
    <citation type="submission" date="2022-07" db="EMBL/GenBank/DDBJ databases">
        <authorList>
            <person name="Macas J."/>
            <person name="Novak P."/>
            <person name="Neumann P."/>
        </authorList>
    </citation>
    <scope>NUCLEOTIDE SEQUENCE</scope>
</reference>
<comment type="caution">
    <text evidence="1">The sequence shown here is derived from an EMBL/GenBank/DDBJ whole genome shotgun (WGS) entry which is preliminary data.</text>
</comment>
<dbReference type="EMBL" id="CAMAPF010000121">
    <property type="protein sequence ID" value="CAH9103366.1"/>
    <property type="molecule type" value="Genomic_DNA"/>
</dbReference>
<dbReference type="AlphaFoldDB" id="A0AAV0DMW1"/>
<protein>
    <submittedName>
        <fullName evidence="1">Uncharacterized protein</fullName>
    </submittedName>
</protein>
<accession>A0AAV0DMW1</accession>
<keyword evidence="2" id="KW-1185">Reference proteome</keyword>
<dbReference type="Proteomes" id="UP001152523">
    <property type="component" value="Unassembled WGS sequence"/>
</dbReference>
<name>A0AAV0DMW1_9ASTE</name>
<gene>
    <name evidence="1" type="ORF">CEPIT_LOCUS16404</name>
</gene>
<organism evidence="1 2">
    <name type="scientific">Cuscuta epithymum</name>
    <dbReference type="NCBI Taxonomy" id="186058"/>
    <lineage>
        <taxon>Eukaryota</taxon>
        <taxon>Viridiplantae</taxon>
        <taxon>Streptophyta</taxon>
        <taxon>Embryophyta</taxon>
        <taxon>Tracheophyta</taxon>
        <taxon>Spermatophyta</taxon>
        <taxon>Magnoliopsida</taxon>
        <taxon>eudicotyledons</taxon>
        <taxon>Gunneridae</taxon>
        <taxon>Pentapetalae</taxon>
        <taxon>asterids</taxon>
        <taxon>lamiids</taxon>
        <taxon>Solanales</taxon>
        <taxon>Convolvulaceae</taxon>
        <taxon>Cuscuteae</taxon>
        <taxon>Cuscuta</taxon>
        <taxon>Cuscuta subgen. Cuscuta</taxon>
    </lineage>
</organism>
<sequence length="18" mass="1875">MTPNEGQSHGSHTPPGLQ</sequence>
<evidence type="ECO:0000313" key="2">
    <source>
        <dbReference type="Proteomes" id="UP001152523"/>
    </source>
</evidence>